<protein>
    <recommendedName>
        <fullName evidence="6">Xylanolytic transcriptional activator regulatory domain-containing protein</fullName>
    </recommendedName>
</protein>
<keyword evidence="5" id="KW-0539">Nucleus</keyword>
<sequence length="254" mass="28862">MQKQLTSNKVLLQYLLGDLQSAAVTISIATRLLYKLGAHTTVNLPPYNKSSLDCHLRDLFWVCYSFDKDICLRTVQPPSINDSDCDLSLPLEYGRLQNINMHRDDITPDDHTLPLFPWDIRLSIIKSETYRDLYSTKASFKSPSEVLEGIRRLDAVLEQWRLSLDPDIRPMLYYTPDTPVTTDLNTQGVILRLSYYHCVSMIHQASDRLNISELGAGIESEGIRSCVQITTTASRSTFALLQTTLPSLKGESFW</sequence>
<dbReference type="GeneID" id="4317368"/>
<dbReference type="EMBL" id="CH476597">
    <property type="protein sequence ID" value="EAU36068.1"/>
    <property type="molecule type" value="Genomic_DNA"/>
</dbReference>
<dbReference type="Pfam" id="PF04082">
    <property type="entry name" value="Fungal_trans"/>
    <property type="match status" value="1"/>
</dbReference>
<keyword evidence="3" id="KW-0238">DNA-binding</keyword>
<reference evidence="8" key="1">
    <citation type="submission" date="2005-09" db="EMBL/GenBank/DDBJ databases">
        <title>Annotation of the Aspergillus terreus NIH2624 genome.</title>
        <authorList>
            <person name="Birren B.W."/>
            <person name="Lander E.S."/>
            <person name="Galagan J.E."/>
            <person name="Nusbaum C."/>
            <person name="Devon K."/>
            <person name="Henn M."/>
            <person name="Ma L.-J."/>
            <person name="Jaffe D.B."/>
            <person name="Butler J."/>
            <person name="Alvarez P."/>
            <person name="Gnerre S."/>
            <person name="Grabherr M."/>
            <person name="Kleber M."/>
            <person name="Mauceli E.W."/>
            <person name="Brockman W."/>
            <person name="Rounsley S."/>
            <person name="Young S.K."/>
            <person name="LaButti K."/>
            <person name="Pushparaj V."/>
            <person name="DeCaprio D."/>
            <person name="Crawford M."/>
            <person name="Koehrsen M."/>
            <person name="Engels R."/>
            <person name="Montgomery P."/>
            <person name="Pearson M."/>
            <person name="Howarth C."/>
            <person name="Larson L."/>
            <person name="Luoma S."/>
            <person name="White J."/>
            <person name="Alvarado L."/>
            <person name="Kodira C.D."/>
            <person name="Zeng Q."/>
            <person name="Oleary S."/>
            <person name="Yandava C."/>
            <person name="Denning D.W."/>
            <person name="Nierman W.C."/>
            <person name="Milne T."/>
            <person name="Madden K."/>
        </authorList>
    </citation>
    <scope>NUCLEOTIDE SEQUENCE [LARGE SCALE GENOMIC DNA]</scope>
    <source>
        <strain evidence="8">NIH 2624 / FGSC A1156</strain>
    </source>
</reference>
<dbReference type="GO" id="GO:0003700">
    <property type="term" value="F:DNA-binding transcription factor activity"/>
    <property type="evidence" value="ECO:0007669"/>
    <property type="project" value="InterPro"/>
</dbReference>
<evidence type="ECO:0000256" key="4">
    <source>
        <dbReference type="ARBA" id="ARBA00023163"/>
    </source>
</evidence>
<evidence type="ECO:0000256" key="3">
    <source>
        <dbReference type="ARBA" id="ARBA00023125"/>
    </source>
</evidence>
<keyword evidence="4" id="KW-0804">Transcription</keyword>
<dbReference type="PANTHER" id="PTHR46910:SF37">
    <property type="entry name" value="ZN(II)2CYS6 TRANSCRIPTION FACTOR (EUROFUNG)"/>
    <property type="match status" value="1"/>
</dbReference>
<evidence type="ECO:0000259" key="6">
    <source>
        <dbReference type="SMART" id="SM00906"/>
    </source>
</evidence>
<evidence type="ECO:0000313" key="7">
    <source>
        <dbReference type="EMBL" id="EAU36068.1"/>
    </source>
</evidence>
<organism evidence="7 8">
    <name type="scientific">Aspergillus terreus (strain NIH 2624 / FGSC A1156)</name>
    <dbReference type="NCBI Taxonomy" id="341663"/>
    <lineage>
        <taxon>Eukaryota</taxon>
        <taxon>Fungi</taxon>
        <taxon>Dikarya</taxon>
        <taxon>Ascomycota</taxon>
        <taxon>Pezizomycotina</taxon>
        <taxon>Eurotiomycetes</taxon>
        <taxon>Eurotiomycetidae</taxon>
        <taxon>Eurotiales</taxon>
        <taxon>Aspergillaceae</taxon>
        <taxon>Aspergillus</taxon>
        <taxon>Aspergillus subgen. Circumdati</taxon>
    </lineage>
</organism>
<dbReference type="GO" id="GO:0006351">
    <property type="term" value="P:DNA-templated transcription"/>
    <property type="evidence" value="ECO:0007669"/>
    <property type="project" value="InterPro"/>
</dbReference>
<dbReference type="GO" id="GO:0005634">
    <property type="term" value="C:nucleus"/>
    <property type="evidence" value="ECO:0007669"/>
    <property type="project" value="UniProtKB-SubCell"/>
</dbReference>
<keyword evidence="2" id="KW-0805">Transcription regulation</keyword>
<dbReference type="HOGENOM" id="CLU_010813_0_0_1"/>
<proteinExistence type="predicted"/>
<evidence type="ECO:0000256" key="1">
    <source>
        <dbReference type="ARBA" id="ARBA00004123"/>
    </source>
</evidence>
<evidence type="ECO:0000256" key="2">
    <source>
        <dbReference type="ARBA" id="ARBA00023015"/>
    </source>
</evidence>
<dbReference type="STRING" id="341663.Q0CU40"/>
<dbReference type="SMART" id="SM00906">
    <property type="entry name" value="Fungal_trans"/>
    <property type="match status" value="1"/>
</dbReference>
<name>Q0CU40_ASPTN</name>
<dbReference type="GO" id="GO:0008270">
    <property type="term" value="F:zinc ion binding"/>
    <property type="evidence" value="ECO:0007669"/>
    <property type="project" value="InterPro"/>
</dbReference>
<evidence type="ECO:0000256" key="5">
    <source>
        <dbReference type="ARBA" id="ARBA00023242"/>
    </source>
</evidence>
<feature type="domain" description="Xylanolytic transcriptional activator regulatory" evidence="6">
    <location>
        <begin position="22"/>
        <end position="96"/>
    </location>
</feature>
<dbReference type="RefSeq" id="XP_001211972.1">
    <property type="nucleotide sequence ID" value="XM_001211972.1"/>
</dbReference>
<dbReference type="InterPro" id="IPR007219">
    <property type="entry name" value="XnlR_reg_dom"/>
</dbReference>
<dbReference type="OMA" id="HRDDITP"/>
<dbReference type="VEuPathDB" id="FungiDB:ATEG_02794"/>
<dbReference type="InterPro" id="IPR050987">
    <property type="entry name" value="AtrR-like"/>
</dbReference>
<dbReference type="OrthoDB" id="4116913at2759"/>
<dbReference type="GO" id="GO:0003677">
    <property type="term" value="F:DNA binding"/>
    <property type="evidence" value="ECO:0007669"/>
    <property type="project" value="UniProtKB-KW"/>
</dbReference>
<dbReference type="CDD" id="cd12148">
    <property type="entry name" value="fungal_TF_MHR"/>
    <property type="match status" value="1"/>
</dbReference>
<dbReference type="Proteomes" id="UP000007963">
    <property type="component" value="Unassembled WGS sequence"/>
</dbReference>
<gene>
    <name evidence="7" type="ORF">ATEG_02794</name>
</gene>
<evidence type="ECO:0000313" key="8">
    <source>
        <dbReference type="Proteomes" id="UP000007963"/>
    </source>
</evidence>
<dbReference type="AlphaFoldDB" id="Q0CU40"/>
<comment type="subcellular location">
    <subcellularLocation>
        <location evidence="1">Nucleus</location>
    </subcellularLocation>
</comment>
<dbReference type="PANTHER" id="PTHR46910">
    <property type="entry name" value="TRANSCRIPTION FACTOR PDR1"/>
    <property type="match status" value="1"/>
</dbReference>
<accession>Q0CU40</accession>